<gene>
    <name evidence="11 13" type="primary">atpB</name>
    <name evidence="13" type="ORF">GSY69_06095</name>
</gene>
<dbReference type="GO" id="GO:0046933">
    <property type="term" value="F:proton-transporting ATP synthase activity, rotational mechanism"/>
    <property type="evidence" value="ECO:0007669"/>
    <property type="project" value="UniProtKB-UniRule"/>
</dbReference>
<dbReference type="InterPro" id="IPR035908">
    <property type="entry name" value="F0_ATP_A_sf"/>
</dbReference>
<evidence type="ECO:0000256" key="7">
    <source>
        <dbReference type="ARBA" id="ARBA00022989"/>
    </source>
</evidence>
<dbReference type="SUPFAM" id="SSF81336">
    <property type="entry name" value="F1F0 ATP synthase subunit A"/>
    <property type="match status" value="1"/>
</dbReference>
<dbReference type="PRINTS" id="PR00123">
    <property type="entry name" value="ATPASEA"/>
</dbReference>
<dbReference type="EMBL" id="WWEQ01000019">
    <property type="protein sequence ID" value="MYM19551.1"/>
    <property type="molecule type" value="Genomic_DNA"/>
</dbReference>
<comment type="caution">
    <text evidence="13">The sequence shown here is derived from an EMBL/GenBank/DDBJ whole genome shotgun (WGS) entry which is preliminary data.</text>
</comment>
<evidence type="ECO:0000256" key="5">
    <source>
        <dbReference type="ARBA" id="ARBA00022692"/>
    </source>
</evidence>
<feature type="transmembrane region" description="Helical" evidence="11">
    <location>
        <begin position="208"/>
        <end position="240"/>
    </location>
</feature>
<accession>A0A6N9H6P7</accession>
<dbReference type="HAMAP" id="MF_01393">
    <property type="entry name" value="ATP_synth_a_bact"/>
    <property type="match status" value="1"/>
</dbReference>
<dbReference type="AlphaFoldDB" id="A0A6N9H6P7"/>
<dbReference type="PANTHER" id="PTHR11410:SF0">
    <property type="entry name" value="ATP SYNTHASE SUBUNIT A"/>
    <property type="match status" value="1"/>
</dbReference>
<evidence type="ECO:0000256" key="2">
    <source>
        <dbReference type="ARBA" id="ARBA00006810"/>
    </source>
</evidence>
<organism evidence="13 14">
    <name type="scientific">Brevibacterium rongguiense</name>
    <dbReference type="NCBI Taxonomy" id="2695267"/>
    <lineage>
        <taxon>Bacteria</taxon>
        <taxon>Bacillati</taxon>
        <taxon>Actinomycetota</taxon>
        <taxon>Actinomycetes</taxon>
        <taxon>Micrococcales</taxon>
        <taxon>Brevibacteriaceae</taxon>
        <taxon>Brevibacterium</taxon>
    </lineage>
</organism>
<keyword evidence="6 11" id="KW-0375">Hydrogen ion transport</keyword>
<evidence type="ECO:0000313" key="13">
    <source>
        <dbReference type="EMBL" id="MYM19551.1"/>
    </source>
</evidence>
<proteinExistence type="inferred from homology"/>
<dbReference type="Proteomes" id="UP000469215">
    <property type="component" value="Unassembled WGS sequence"/>
</dbReference>
<dbReference type="Gene3D" id="1.20.120.220">
    <property type="entry name" value="ATP synthase, F0 complex, subunit A"/>
    <property type="match status" value="1"/>
</dbReference>
<dbReference type="CDD" id="cd00310">
    <property type="entry name" value="ATP-synt_Fo_a_6"/>
    <property type="match status" value="1"/>
</dbReference>
<dbReference type="InterPro" id="IPR045083">
    <property type="entry name" value="ATP_synth_F0_asu_bact/mt"/>
</dbReference>
<comment type="similarity">
    <text evidence="2 11 12">Belongs to the ATPase A chain family.</text>
</comment>
<feature type="transmembrane region" description="Helical" evidence="11">
    <location>
        <begin position="174"/>
        <end position="196"/>
    </location>
</feature>
<keyword evidence="9 11" id="KW-0472">Membrane</keyword>
<keyword evidence="5 11" id="KW-0812">Transmembrane</keyword>
<evidence type="ECO:0000256" key="4">
    <source>
        <dbReference type="ARBA" id="ARBA00022547"/>
    </source>
</evidence>
<dbReference type="InterPro" id="IPR000568">
    <property type="entry name" value="ATP_synth_F0_asu"/>
</dbReference>
<keyword evidence="10 11" id="KW-0066">ATP synthesis</keyword>
<evidence type="ECO:0000256" key="3">
    <source>
        <dbReference type="ARBA" id="ARBA00022448"/>
    </source>
</evidence>
<feature type="transmembrane region" description="Helical" evidence="11">
    <location>
        <begin position="104"/>
        <end position="123"/>
    </location>
</feature>
<dbReference type="PANTHER" id="PTHR11410">
    <property type="entry name" value="ATP SYNTHASE SUBUNIT A"/>
    <property type="match status" value="1"/>
</dbReference>
<name>A0A6N9H6P7_9MICO</name>
<keyword evidence="7 11" id="KW-1133">Transmembrane helix</keyword>
<dbReference type="GO" id="GO:0045259">
    <property type="term" value="C:proton-transporting ATP synthase complex"/>
    <property type="evidence" value="ECO:0007669"/>
    <property type="project" value="UniProtKB-KW"/>
</dbReference>
<dbReference type="NCBIfam" id="TIGR01131">
    <property type="entry name" value="ATP_synt_6_or_A"/>
    <property type="match status" value="1"/>
</dbReference>
<evidence type="ECO:0000313" key="14">
    <source>
        <dbReference type="Proteomes" id="UP000469215"/>
    </source>
</evidence>
<sequence>MMEFFPPAVLFEGTPFEMNRIMIIRVIAALALCAVFAIGARRLKLVPSRGQSVMEMTLDFVRVSIAEDSMGKKMAERFLPLITTIFFMVLALNITGIIPFLNIAGSSVVGVPLLLALIVYFSYHIEGIRELGLFGYLKNALVLPGVPLPLQFLMVPIEALTKFVIQPFTLTLRLLCNMIVGHLLLVLCFSATWFFFFDASLGFKFFGIITIAGGFFVTLLEILIALLQAYVFALLAAVYIRQAASAEH</sequence>
<comment type="function">
    <text evidence="11 12">Key component of the proton channel; it plays a direct role in the translocation of protons across the membrane.</text>
</comment>
<keyword evidence="8 11" id="KW-0406">Ion transport</keyword>
<evidence type="ECO:0000256" key="9">
    <source>
        <dbReference type="ARBA" id="ARBA00023136"/>
    </source>
</evidence>
<evidence type="ECO:0000256" key="10">
    <source>
        <dbReference type="ARBA" id="ARBA00023310"/>
    </source>
</evidence>
<evidence type="ECO:0000256" key="12">
    <source>
        <dbReference type="RuleBase" id="RU000483"/>
    </source>
</evidence>
<keyword evidence="11" id="KW-1003">Cell membrane</keyword>
<protein>
    <recommendedName>
        <fullName evidence="11 12">ATP synthase subunit a</fullName>
    </recommendedName>
    <alternativeName>
        <fullName evidence="11">ATP synthase F0 sector subunit a</fullName>
    </alternativeName>
    <alternativeName>
        <fullName evidence="11">F-ATPase subunit 6</fullName>
    </alternativeName>
</protein>
<evidence type="ECO:0000256" key="6">
    <source>
        <dbReference type="ARBA" id="ARBA00022781"/>
    </source>
</evidence>
<feature type="transmembrane region" description="Helical" evidence="11">
    <location>
        <begin position="20"/>
        <end position="40"/>
    </location>
</feature>
<evidence type="ECO:0000256" key="1">
    <source>
        <dbReference type="ARBA" id="ARBA00004141"/>
    </source>
</evidence>
<evidence type="ECO:0000256" key="8">
    <source>
        <dbReference type="ARBA" id="ARBA00023065"/>
    </source>
</evidence>
<comment type="subcellular location">
    <subcellularLocation>
        <location evidence="11 12">Cell membrane</location>
        <topology evidence="11 12">Multi-pass membrane protein</topology>
    </subcellularLocation>
    <subcellularLocation>
        <location evidence="1">Membrane</location>
        <topology evidence="1">Multi-pass membrane protein</topology>
    </subcellularLocation>
</comment>
<keyword evidence="3 11" id="KW-0813">Transport</keyword>
<keyword evidence="4 11" id="KW-0138">CF(0)</keyword>
<feature type="transmembrane region" description="Helical" evidence="11">
    <location>
        <begin position="78"/>
        <end position="98"/>
    </location>
</feature>
<reference evidence="13 14" key="1">
    <citation type="submission" date="2020-01" db="EMBL/GenBank/DDBJ databases">
        <authorList>
            <person name="Deng T."/>
        </authorList>
    </citation>
    <scope>NUCLEOTIDE SEQUENCE [LARGE SCALE GENOMIC DNA]</scope>
    <source>
        <strain evidence="13 14">5221</strain>
    </source>
</reference>
<dbReference type="Pfam" id="PF00119">
    <property type="entry name" value="ATP-synt_A"/>
    <property type="match status" value="1"/>
</dbReference>
<dbReference type="GO" id="GO:0005886">
    <property type="term" value="C:plasma membrane"/>
    <property type="evidence" value="ECO:0007669"/>
    <property type="project" value="UniProtKB-SubCell"/>
</dbReference>
<keyword evidence="14" id="KW-1185">Reference proteome</keyword>
<evidence type="ECO:0000256" key="11">
    <source>
        <dbReference type="HAMAP-Rule" id="MF_01393"/>
    </source>
</evidence>